<accession>A0A9R1XB01</accession>
<protein>
    <submittedName>
        <fullName evidence="1">Uncharacterized protein</fullName>
    </submittedName>
</protein>
<evidence type="ECO:0000313" key="2">
    <source>
        <dbReference type="Proteomes" id="UP000235145"/>
    </source>
</evidence>
<sequence length="153" mass="17717">MLMACHVHPSVLGIPYVYSQAAIMYTQQDPVSYISSWFDKEKYMLTYGSNILSVNGSNLWVKSPCQKLLPPIERRMPGRLSIKRKRHVYEHKDKFSQVSSKGRTIPCKNYQQKGHNKVSCKNPKVIPNPKPIKKLGRPMLEHNLTHWKRGERG</sequence>
<name>A0A9R1XB01_LACSA</name>
<comment type="caution">
    <text evidence="1">The sequence shown here is derived from an EMBL/GenBank/DDBJ whole genome shotgun (WGS) entry which is preliminary data.</text>
</comment>
<keyword evidence="2" id="KW-1185">Reference proteome</keyword>
<reference evidence="1 2" key="1">
    <citation type="journal article" date="2017" name="Nat. Commun.">
        <title>Genome assembly with in vitro proximity ligation data and whole-genome triplication in lettuce.</title>
        <authorList>
            <person name="Reyes-Chin-Wo S."/>
            <person name="Wang Z."/>
            <person name="Yang X."/>
            <person name="Kozik A."/>
            <person name="Arikit S."/>
            <person name="Song C."/>
            <person name="Xia L."/>
            <person name="Froenicke L."/>
            <person name="Lavelle D.O."/>
            <person name="Truco M.J."/>
            <person name="Xia R."/>
            <person name="Zhu S."/>
            <person name="Xu C."/>
            <person name="Xu H."/>
            <person name="Xu X."/>
            <person name="Cox K."/>
            <person name="Korf I."/>
            <person name="Meyers B.C."/>
            <person name="Michelmore R.W."/>
        </authorList>
    </citation>
    <scope>NUCLEOTIDE SEQUENCE [LARGE SCALE GENOMIC DNA]</scope>
    <source>
        <strain evidence="2">cv. Salinas</strain>
        <tissue evidence="1">Seedlings</tissue>
    </source>
</reference>
<dbReference type="Proteomes" id="UP000235145">
    <property type="component" value="Unassembled WGS sequence"/>
</dbReference>
<evidence type="ECO:0000313" key="1">
    <source>
        <dbReference type="EMBL" id="KAJ0205644.1"/>
    </source>
</evidence>
<proteinExistence type="predicted"/>
<dbReference type="AlphaFoldDB" id="A0A9R1XB01"/>
<dbReference type="EMBL" id="NBSK02000005">
    <property type="protein sequence ID" value="KAJ0205644.1"/>
    <property type="molecule type" value="Genomic_DNA"/>
</dbReference>
<gene>
    <name evidence="1" type="ORF">LSAT_V11C500270660</name>
</gene>
<organism evidence="1 2">
    <name type="scientific">Lactuca sativa</name>
    <name type="common">Garden lettuce</name>
    <dbReference type="NCBI Taxonomy" id="4236"/>
    <lineage>
        <taxon>Eukaryota</taxon>
        <taxon>Viridiplantae</taxon>
        <taxon>Streptophyta</taxon>
        <taxon>Embryophyta</taxon>
        <taxon>Tracheophyta</taxon>
        <taxon>Spermatophyta</taxon>
        <taxon>Magnoliopsida</taxon>
        <taxon>eudicotyledons</taxon>
        <taxon>Gunneridae</taxon>
        <taxon>Pentapetalae</taxon>
        <taxon>asterids</taxon>
        <taxon>campanulids</taxon>
        <taxon>Asterales</taxon>
        <taxon>Asteraceae</taxon>
        <taxon>Cichorioideae</taxon>
        <taxon>Cichorieae</taxon>
        <taxon>Lactucinae</taxon>
        <taxon>Lactuca</taxon>
    </lineage>
</organism>